<keyword evidence="9" id="KW-1185">Reference proteome</keyword>
<dbReference type="InterPro" id="IPR034221">
    <property type="entry name" value="RBM34_RRM2"/>
</dbReference>
<dbReference type="PANTHER" id="PTHR23236">
    <property type="entry name" value="EUKARYOTIC TRANSLATION INITIATION FACTOR 4B/4H"/>
    <property type="match status" value="1"/>
</dbReference>
<dbReference type="GeneID" id="113586502"/>
<keyword evidence="3 5" id="KW-0694">RNA-binding</keyword>
<evidence type="ECO:0000256" key="5">
    <source>
        <dbReference type="PROSITE-ProRule" id="PRU00176"/>
    </source>
</evidence>
<gene>
    <name evidence="8" type="primary">RBM34</name>
</gene>
<dbReference type="PANTHER" id="PTHR23236:SF25">
    <property type="entry name" value="RNA-BINDING PROTEIN 34"/>
    <property type="match status" value="1"/>
</dbReference>
<comment type="similarity">
    <text evidence="2">Belongs to the RRM RBM34 family.</text>
</comment>
<evidence type="ECO:0000256" key="3">
    <source>
        <dbReference type="ARBA" id="ARBA00022884"/>
    </source>
</evidence>
<keyword evidence="4" id="KW-0539">Nucleus</keyword>
<dbReference type="RefSeq" id="XP_026880468.2">
    <property type="nucleotide sequence ID" value="XM_027024667.2"/>
</dbReference>
<dbReference type="Ensembl" id="ENSEEET00000002382.2">
    <property type="protein sequence ID" value="ENSEEEP00000002341.2"/>
    <property type="gene ID" value="ENSEEEG00000001390.2"/>
</dbReference>
<dbReference type="InterPro" id="IPR000504">
    <property type="entry name" value="RRM_dom"/>
</dbReference>
<evidence type="ECO:0000256" key="4">
    <source>
        <dbReference type="ARBA" id="ARBA00023242"/>
    </source>
</evidence>
<protein>
    <recommendedName>
        <fullName evidence="7">RRM domain-containing protein</fullName>
    </recommendedName>
</protein>
<dbReference type="Proteomes" id="UP000314983">
    <property type="component" value="Chromosome 1"/>
</dbReference>
<evidence type="ECO:0000313" key="9">
    <source>
        <dbReference type="Proteomes" id="UP000314983"/>
    </source>
</evidence>
<reference evidence="8" key="3">
    <citation type="submission" date="2020-05" db="EMBL/GenBank/DDBJ databases">
        <title>Electrophorus electricus (electric eel) genome, fEleEle1, primary haplotype.</title>
        <authorList>
            <person name="Myers G."/>
            <person name="Meyer A."/>
            <person name="Fedrigo O."/>
            <person name="Formenti G."/>
            <person name="Rhie A."/>
            <person name="Tracey A."/>
            <person name="Sims Y."/>
            <person name="Jarvis E.D."/>
        </authorList>
    </citation>
    <scope>NUCLEOTIDE SEQUENCE [LARGE SCALE GENOMIC DNA]</scope>
</reference>
<feature type="compositionally biased region" description="Basic residues" evidence="6">
    <location>
        <begin position="367"/>
        <end position="378"/>
    </location>
</feature>
<reference evidence="8" key="4">
    <citation type="submission" date="2025-08" db="UniProtKB">
        <authorList>
            <consortium name="Ensembl"/>
        </authorList>
    </citation>
    <scope>IDENTIFICATION</scope>
</reference>
<reference evidence="8" key="5">
    <citation type="submission" date="2025-09" db="UniProtKB">
        <authorList>
            <consortium name="Ensembl"/>
        </authorList>
    </citation>
    <scope>IDENTIFICATION</scope>
</reference>
<reference evidence="9" key="2">
    <citation type="journal article" date="2017" name="Sci. Adv.">
        <title>A tail of two voltages: Proteomic comparison of the three electric organs of the electric eel.</title>
        <authorList>
            <person name="Traeger L.L."/>
            <person name="Sabat G."/>
            <person name="Barrett-Wilt G.A."/>
            <person name="Wells G.B."/>
            <person name="Sussman M.R."/>
        </authorList>
    </citation>
    <scope>NUCLEOTIDE SEQUENCE [LARGE SCALE GENOMIC DNA]</scope>
</reference>
<feature type="compositionally biased region" description="Basic residues" evidence="6">
    <location>
        <begin position="395"/>
        <end position="418"/>
    </location>
</feature>
<evidence type="ECO:0000256" key="1">
    <source>
        <dbReference type="ARBA" id="ARBA00004604"/>
    </source>
</evidence>
<name>A0A4W4DSU7_ELEEL</name>
<accession>A0A4W4DSU7</accession>
<feature type="domain" description="RRM" evidence="7">
    <location>
        <begin position="156"/>
        <end position="251"/>
    </location>
</feature>
<dbReference type="PROSITE" id="PS50102">
    <property type="entry name" value="RRM"/>
    <property type="match status" value="2"/>
</dbReference>
<evidence type="ECO:0000259" key="7">
    <source>
        <dbReference type="PROSITE" id="PS50102"/>
    </source>
</evidence>
<dbReference type="OMA" id="KCTDEQM"/>
<proteinExistence type="inferred from homology"/>
<evidence type="ECO:0000256" key="6">
    <source>
        <dbReference type="SAM" id="MobiDB-lite"/>
    </source>
</evidence>
<dbReference type="CDD" id="cd12394">
    <property type="entry name" value="RRM1_RBM34"/>
    <property type="match status" value="1"/>
</dbReference>
<dbReference type="STRING" id="8005.ENSEEEP00000002341"/>
<feature type="compositionally biased region" description="Basic and acidic residues" evidence="6">
    <location>
        <begin position="70"/>
        <end position="106"/>
    </location>
</feature>
<dbReference type="Pfam" id="PF00076">
    <property type="entry name" value="RRM_1"/>
    <property type="match status" value="2"/>
</dbReference>
<dbReference type="InterPro" id="IPR012677">
    <property type="entry name" value="Nucleotide-bd_a/b_plait_sf"/>
</dbReference>
<dbReference type="SMART" id="SM00360">
    <property type="entry name" value="RRM"/>
    <property type="match status" value="2"/>
</dbReference>
<dbReference type="SUPFAM" id="SSF54928">
    <property type="entry name" value="RNA-binding domain, RBD"/>
    <property type="match status" value="2"/>
</dbReference>
<feature type="region of interest" description="Disordered" evidence="6">
    <location>
        <begin position="332"/>
        <end position="418"/>
    </location>
</feature>
<evidence type="ECO:0000256" key="2">
    <source>
        <dbReference type="ARBA" id="ARBA00007077"/>
    </source>
</evidence>
<feature type="region of interest" description="Disordered" evidence="6">
    <location>
        <begin position="67"/>
        <end position="133"/>
    </location>
</feature>
<sequence length="418" mass="47230">MKKHGAKREVTGGEDGRTKDYVVGLVSDSLCAEESTPPSGALSSLFSATSSRSSFVFVPAPKIKPKTSCIKKEAGHVPRSEDLETTKGKSRVEKKLQIREEALKNADDEDEEKSPKKVKRKAPKLDDNRETLEEDYPCKRQKTARNHMEERIKLKRTVFVGNLPATFKKEDLKRIFRELGDVESVRFRSVVREDPSMSRKLATIRRQVDPRKPSVNAYVVFKKEEGAENALKRNGMEIEKNIYIRVDRVSTKDSHDHKRSIFVGNLPYDVKELPLRQHFEECGKVEGVRLVRDRNSGLGKGFGYVLFENTDSVMLALKMNGSQLLDRKIRVKRSVKKEKNKGPAGRGAGRSRGAQSSRFKGSTHTVNRVKGRPFKKGPKISNKTSTSFTGEKANPKLKKGQRLKKTFKPKKKSKAVHI</sequence>
<dbReference type="GO" id="GO:0003723">
    <property type="term" value="F:RNA binding"/>
    <property type="evidence" value="ECO:0007669"/>
    <property type="project" value="UniProtKB-UniRule"/>
</dbReference>
<reference evidence="9" key="1">
    <citation type="journal article" date="2014" name="Science">
        <title>Nonhuman genetics. Genomic basis for the convergent evolution of electric organs.</title>
        <authorList>
            <person name="Gallant J.R."/>
            <person name="Traeger L.L."/>
            <person name="Volkening J.D."/>
            <person name="Moffett H."/>
            <person name="Chen P.H."/>
            <person name="Novina C.D."/>
            <person name="Phillips G.N.Jr."/>
            <person name="Anand R."/>
            <person name="Wells G.B."/>
            <person name="Pinch M."/>
            <person name="Guth R."/>
            <person name="Unguez G.A."/>
            <person name="Albert J.S."/>
            <person name="Zakon H.H."/>
            <person name="Samanta M.P."/>
            <person name="Sussman M.R."/>
        </authorList>
    </citation>
    <scope>NUCLEOTIDE SEQUENCE [LARGE SCALE GENOMIC DNA]</scope>
</reference>
<dbReference type="CDD" id="cd12395">
    <property type="entry name" value="RRM2_RBM34"/>
    <property type="match status" value="1"/>
</dbReference>
<dbReference type="GeneTree" id="ENSGT00390000011249"/>
<comment type="subcellular location">
    <subcellularLocation>
        <location evidence="1">Nucleus</location>
        <location evidence="1">Nucleolus</location>
    </subcellularLocation>
</comment>
<evidence type="ECO:0000313" key="8">
    <source>
        <dbReference type="Ensembl" id="ENSEEEP00000002341.2"/>
    </source>
</evidence>
<dbReference type="InterPro" id="IPR035979">
    <property type="entry name" value="RBD_domain_sf"/>
</dbReference>
<dbReference type="Gene3D" id="3.30.70.330">
    <property type="match status" value="2"/>
</dbReference>
<dbReference type="AlphaFoldDB" id="A0A4W4DSU7"/>
<organism evidence="8 9">
    <name type="scientific">Electrophorus electricus</name>
    <name type="common">Electric eel</name>
    <name type="synonym">Gymnotus electricus</name>
    <dbReference type="NCBI Taxonomy" id="8005"/>
    <lineage>
        <taxon>Eukaryota</taxon>
        <taxon>Metazoa</taxon>
        <taxon>Chordata</taxon>
        <taxon>Craniata</taxon>
        <taxon>Vertebrata</taxon>
        <taxon>Euteleostomi</taxon>
        <taxon>Actinopterygii</taxon>
        <taxon>Neopterygii</taxon>
        <taxon>Teleostei</taxon>
        <taxon>Ostariophysi</taxon>
        <taxon>Gymnotiformes</taxon>
        <taxon>Gymnotoidei</taxon>
        <taxon>Gymnotidae</taxon>
        <taxon>Electrophorus</taxon>
    </lineage>
</organism>
<feature type="domain" description="RRM" evidence="7">
    <location>
        <begin position="259"/>
        <end position="336"/>
    </location>
</feature>